<dbReference type="SUPFAM" id="SSF54928">
    <property type="entry name" value="RNA-binding domain, RBD"/>
    <property type="match status" value="1"/>
</dbReference>
<evidence type="ECO:0000259" key="3">
    <source>
        <dbReference type="PROSITE" id="PS50102"/>
    </source>
</evidence>
<dbReference type="GO" id="GO:0003729">
    <property type="term" value="F:mRNA binding"/>
    <property type="evidence" value="ECO:0007669"/>
    <property type="project" value="TreeGrafter"/>
</dbReference>
<comment type="caution">
    <text evidence="4">The sequence shown here is derived from an EMBL/GenBank/DDBJ whole genome shotgun (WGS) entry which is preliminary data.</text>
</comment>
<name>A0A5J4V8P2_9EUKA</name>
<gene>
    <name evidence="4" type="ORF">EZS28_025603</name>
</gene>
<dbReference type="OrthoDB" id="439808at2759"/>
<dbReference type="InterPro" id="IPR035979">
    <property type="entry name" value="RBD_domain_sf"/>
</dbReference>
<dbReference type="InterPro" id="IPR012677">
    <property type="entry name" value="Nucleotide-bd_a/b_plait_sf"/>
</dbReference>
<evidence type="ECO:0000256" key="1">
    <source>
        <dbReference type="ARBA" id="ARBA00022884"/>
    </source>
</evidence>
<reference evidence="4 5" key="1">
    <citation type="submission" date="2019-03" db="EMBL/GenBank/DDBJ databases">
        <title>Single cell metagenomics reveals metabolic interactions within the superorganism composed of flagellate Streblomastix strix and complex community of Bacteroidetes bacteria on its surface.</title>
        <authorList>
            <person name="Treitli S.C."/>
            <person name="Kolisko M."/>
            <person name="Husnik F."/>
            <person name="Keeling P."/>
            <person name="Hampl V."/>
        </authorList>
    </citation>
    <scope>NUCLEOTIDE SEQUENCE [LARGE SCALE GENOMIC DNA]</scope>
    <source>
        <strain evidence="4">ST1C</strain>
    </source>
</reference>
<dbReference type="InterPro" id="IPR050502">
    <property type="entry name" value="Euk_RNA-bind_prot"/>
</dbReference>
<dbReference type="CDD" id="cd00590">
    <property type="entry name" value="RRM_SF"/>
    <property type="match status" value="2"/>
</dbReference>
<sequence length="210" mass="24470">MNRQIRLGGKLIRMKKFGQEDDVDEVDAGIGKDNQEQQDDRRPIRQMKNLRIENIPRNVSSVQLKEAFKQFGEVECTIAYDHSSRTSLGFGFADFTTPAKSLTARNDMNGRNIFGEGRAIRIIFARTSDEEKAKLHISQLPPSITPHKFRQLFEKQQQQIQMGQFAFIVLNFIKEQQKDIREMNNVDLEGWRKKVDRIKLKEEVELQSMK</sequence>
<dbReference type="Gene3D" id="3.30.70.330">
    <property type="match status" value="2"/>
</dbReference>
<evidence type="ECO:0000313" key="5">
    <source>
        <dbReference type="Proteomes" id="UP000324800"/>
    </source>
</evidence>
<organism evidence="4 5">
    <name type="scientific">Streblomastix strix</name>
    <dbReference type="NCBI Taxonomy" id="222440"/>
    <lineage>
        <taxon>Eukaryota</taxon>
        <taxon>Metamonada</taxon>
        <taxon>Preaxostyla</taxon>
        <taxon>Oxymonadida</taxon>
        <taxon>Streblomastigidae</taxon>
        <taxon>Streblomastix</taxon>
    </lineage>
</organism>
<dbReference type="GO" id="GO:0005634">
    <property type="term" value="C:nucleus"/>
    <property type="evidence" value="ECO:0007669"/>
    <property type="project" value="TreeGrafter"/>
</dbReference>
<proteinExistence type="predicted"/>
<dbReference type="EMBL" id="SNRW01008865">
    <property type="protein sequence ID" value="KAA6378870.1"/>
    <property type="molecule type" value="Genomic_DNA"/>
</dbReference>
<dbReference type="PANTHER" id="PTHR48025">
    <property type="entry name" value="OS02G0815200 PROTEIN"/>
    <property type="match status" value="1"/>
</dbReference>
<dbReference type="PROSITE" id="PS50102">
    <property type="entry name" value="RRM"/>
    <property type="match status" value="1"/>
</dbReference>
<dbReference type="AlphaFoldDB" id="A0A5J4V8P2"/>
<evidence type="ECO:0000256" key="2">
    <source>
        <dbReference type="PROSITE-ProRule" id="PRU00176"/>
    </source>
</evidence>
<evidence type="ECO:0000313" key="4">
    <source>
        <dbReference type="EMBL" id="KAA6378870.1"/>
    </source>
</evidence>
<dbReference type="PANTHER" id="PTHR48025:SF1">
    <property type="entry name" value="RRM DOMAIN-CONTAINING PROTEIN"/>
    <property type="match status" value="1"/>
</dbReference>
<dbReference type="InterPro" id="IPR000504">
    <property type="entry name" value="RRM_dom"/>
</dbReference>
<dbReference type="SMART" id="SM00360">
    <property type="entry name" value="RRM"/>
    <property type="match status" value="2"/>
</dbReference>
<keyword evidence="1 2" id="KW-0694">RNA-binding</keyword>
<dbReference type="Pfam" id="PF00076">
    <property type="entry name" value="RRM_1"/>
    <property type="match status" value="1"/>
</dbReference>
<dbReference type="Proteomes" id="UP000324800">
    <property type="component" value="Unassembled WGS sequence"/>
</dbReference>
<accession>A0A5J4V8P2</accession>
<feature type="domain" description="RRM" evidence="3">
    <location>
        <begin position="48"/>
        <end position="127"/>
    </location>
</feature>
<protein>
    <recommendedName>
        <fullName evidence="3">RRM domain-containing protein</fullName>
    </recommendedName>
</protein>